<gene>
    <name evidence="4" type="ORF">ABXS70_17715</name>
</gene>
<dbReference type="Gene3D" id="2.60.40.1640">
    <property type="entry name" value="Conserved domain protein"/>
    <property type="match status" value="1"/>
</dbReference>
<evidence type="ECO:0000256" key="1">
    <source>
        <dbReference type="SAM" id="Phobius"/>
    </source>
</evidence>
<feature type="transmembrane region" description="Helical" evidence="1">
    <location>
        <begin position="57"/>
        <end position="76"/>
    </location>
</feature>
<proteinExistence type="predicted"/>
<dbReference type="RefSeq" id="WP_366289562.1">
    <property type="nucleotide sequence ID" value="NZ_CP159992.1"/>
</dbReference>
<name>A0AAU8N9A4_9BACL</name>
<dbReference type="Gene3D" id="2.60.40.1630">
    <property type="entry name" value="bacillus anthracis domain"/>
    <property type="match status" value="1"/>
</dbReference>
<keyword evidence="1" id="KW-1133">Transmembrane helix</keyword>
<dbReference type="AlphaFoldDB" id="A0AAU8N9A4"/>
<keyword evidence="1" id="KW-0812">Transmembrane</keyword>
<sequence>MDKQPNPFPDQRLEELEQRIRNTPMPRNSMSSEIMNQIGGINMTKQRNGSKILKRTLTAASIAAIMGAGAVGAGFVSPTMASALKQIPGIGSMFYGLNSDEIQRAVDQGILTQPLEKVTKDGITLTLTNVLYDGTRLSYTIERAGENLPQKVTSPYIPMDSQLISDDEEWKKSRQVPEQQQEKGYVTLPKTFINNEALKAFSGFGDDIGNSNAVFVEYTNLGSLPNEFELTVRTKVTRVDEPFEFKVPVKISDSKLVVQPNETKSYENFSYTLQKMESTVTNTRLILESTGKVPAASEQTGKYAPTMMYYEIIDDQGKVLNQRQLGFFHRAPDLEYQVDELYDAVSPNAKSVTIKPYTFTVNTDNWRVVGEKLDEKGRVISSGDKTYIKELEMNVTLKP</sequence>
<evidence type="ECO:0000259" key="2">
    <source>
        <dbReference type="Pfam" id="PF13786"/>
    </source>
</evidence>
<feature type="domain" description="DUF5643" evidence="3">
    <location>
        <begin position="257"/>
        <end position="389"/>
    </location>
</feature>
<accession>A0AAU8N9A4</accession>
<feature type="domain" description="DUF4179" evidence="2">
    <location>
        <begin position="55"/>
        <end position="141"/>
    </location>
</feature>
<dbReference type="InterPro" id="IPR040680">
    <property type="entry name" value="DUF5643"/>
</dbReference>
<reference evidence="4" key="1">
    <citation type="submission" date="2024-05" db="EMBL/GenBank/DDBJ databases">
        <title>Draft genome assemblies of 36 bacteria isolated from hibernating arctic ground squirrels.</title>
        <authorList>
            <person name="McKee H."/>
            <person name="Mullen L."/>
            <person name="Drown D.M."/>
            <person name="Duddleston K.N."/>
        </authorList>
    </citation>
    <scope>NUCLEOTIDE SEQUENCE</scope>
    <source>
        <strain evidence="4">AN1007</strain>
    </source>
</reference>
<dbReference type="InterPro" id="IPR025436">
    <property type="entry name" value="DUF4179"/>
</dbReference>
<keyword evidence="1" id="KW-0472">Membrane</keyword>
<evidence type="ECO:0000313" key="4">
    <source>
        <dbReference type="EMBL" id="XCP93069.1"/>
    </source>
</evidence>
<evidence type="ECO:0000259" key="3">
    <source>
        <dbReference type="Pfam" id="PF18705"/>
    </source>
</evidence>
<organism evidence="4">
    <name type="scientific">Paenibacillus sp. AN1007</name>
    <dbReference type="NCBI Taxonomy" id="3151385"/>
    <lineage>
        <taxon>Bacteria</taxon>
        <taxon>Bacillati</taxon>
        <taxon>Bacillota</taxon>
        <taxon>Bacilli</taxon>
        <taxon>Bacillales</taxon>
        <taxon>Paenibacillaceae</taxon>
        <taxon>Paenibacillus</taxon>
    </lineage>
</organism>
<dbReference type="Pfam" id="PF18705">
    <property type="entry name" value="DUF5643"/>
    <property type="match status" value="1"/>
</dbReference>
<protein>
    <submittedName>
        <fullName evidence="4">DUF4179 domain-containing protein</fullName>
    </submittedName>
</protein>
<dbReference type="EMBL" id="CP159992">
    <property type="protein sequence ID" value="XCP93069.1"/>
    <property type="molecule type" value="Genomic_DNA"/>
</dbReference>
<dbReference type="Pfam" id="PF13786">
    <property type="entry name" value="DUF4179"/>
    <property type="match status" value="1"/>
</dbReference>